<organism evidence="2 3">
    <name type="scientific">Sapajus apella</name>
    <name type="common">Brown-capped capuchin</name>
    <name type="synonym">Cebus apella</name>
    <dbReference type="NCBI Taxonomy" id="9515"/>
    <lineage>
        <taxon>Eukaryota</taxon>
        <taxon>Metazoa</taxon>
        <taxon>Chordata</taxon>
        <taxon>Craniata</taxon>
        <taxon>Vertebrata</taxon>
        <taxon>Euteleostomi</taxon>
        <taxon>Mammalia</taxon>
        <taxon>Eutheria</taxon>
        <taxon>Euarchontoglires</taxon>
        <taxon>Primates</taxon>
        <taxon>Haplorrhini</taxon>
        <taxon>Platyrrhini</taxon>
        <taxon>Cebidae</taxon>
        <taxon>Cebinae</taxon>
        <taxon>Sapajus</taxon>
    </lineage>
</organism>
<evidence type="ECO:0000313" key="4">
    <source>
        <dbReference type="RefSeq" id="XP_032116705.1"/>
    </source>
</evidence>
<dbReference type="CTD" id="26996"/>
<sequence length="167" mass="18271">MQLRSFLAPIGGQSHTHARTLARVHSLGPTLHPRAWPPALGRAPPGAPGTGIKPQGFAGLFVFRGRCVPVGSWMTILAGSIFPLDYLRPHPGTQRLTLLFPPAQVASRRWQGRPLQSGGKRTNPASGGRFSWEKPLSLRATLGQNDSELTHMAFWHSKMKCKEPKIT</sequence>
<evidence type="ECO:0000313" key="3">
    <source>
        <dbReference type="RefSeq" id="XP_032116698.1"/>
    </source>
</evidence>
<dbReference type="AlphaFoldDB" id="A0A6J3GF67"/>
<keyword evidence="2" id="KW-1185">Reference proteome</keyword>
<keyword evidence="3 4" id="KW-0675">Receptor</keyword>
<name>A0A6J3GF67_SAPAP</name>
<dbReference type="RefSeq" id="XP_032116705.1">
    <property type="nucleotide sequence ID" value="XM_032260814.1"/>
</dbReference>
<protein>
    <submittedName>
        <fullName evidence="3 4">Probable G-protein coupled receptor 160 isoform X2</fullName>
    </submittedName>
</protein>
<evidence type="ECO:0000313" key="2">
    <source>
        <dbReference type="Proteomes" id="UP000504640"/>
    </source>
</evidence>
<proteinExistence type="predicted"/>
<accession>A0A6J3GF67</accession>
<dbReference type="RefSeq" id="XP_032116698.1">
    <property type="nucleotide sequence ID" value="XM_032260807.1"/>
</dbReference>
<dbReference type="Proteomes" id="UP000504640">
    <property type="component" value="Unplaced"/>
</dbReference>
<reference evidence="3 4" key="1">
    <citation type="submission" date="2025-04" db="UniProtKB">
        <authorList>
            <consortium name="RefSeq"/>
        </authorList>
    </citation>
    <scope>IDENTIFICATION</scope>
    <source>
        <tissue evidence="3 4">Blood</tissue>
    </source>
</reference>
<dbReference type="GeneID" id="116538391"/>
<gene>
    <name evidence="3 4" type="primary">GPR160</name>
</gene>
<evidence type="ECO:0000256" key="1">
    <source>
        <dbReference type="SAM" id="MobiDB-lite"/>
    </source>
</evidence>
<feature type="region of interest" description="Disordered" evidence="1">
    <location>
        <begin position="109"/>
        <end position="131"/>
    </location>
</feature>